<dbReference type="GO" id="GO:0008955">
    <property type="term" value="F:peptidoglycan glycosyltransferase activity"/>
    <property type="evidence" value="ECO:0007669"/>
    <property type="project" value="UniProtKB-EC"/>
</dbReference>
<keyword evidence="3" id="KW-1003">Cell membrane</keyword>
<keyword evidence="11 17" id="KW-0472">Membrane</keyword>
<dbReference type="EC" id="2.4.99.28" evidence="15"/>
<dbReference type="PANTHER" id="PTHR30474:SF2">
    <property type="entry name" value="PEPTIDOGLYCAN GLYCOSYLTRANSFERASE FTSW-RELATED"/>
    <property type="match status" value="1"/>
</dbReference>
<dbReference type="NCBIfam" id="TIGR02614">
    <property type="entry name" value="ftsW"/>
    <property type="match status" value="1"/>
</dbReference>
<dbReference type="GO" id="GO:0051301">
    <property type="term" value="P:cell division"/>
    <property type="evidence" value="ECO:0007669"/>
    <property type="project" value="UniProtKB-KW"/>
</dbReference>
<keyword evidence="8" id="KW-0133">Cell shape</keyword>
<dbReference type="PANTHER" id="PTHR30474">
    <property type="entry name" value="CELL CYCLE PROTEIN"/>
    <property type="match status" value="1"/>
</dbReference>
<evidence type="ECO:0000256" key="16">
    <source>
        <dbReference type="ARBA" id="ARBA00049902"/>
    </source>
</evidence>
<dbReference type="HAMAP" id="MF_00913">
    <property type="entry name" value="PGT_FtsW_proteobact"/>
    <property type="match status" value="1"/>
</dbReference>
<organism evidence="18">
    <name type="scientific">hydrothermal vent metagenome</name>
    <dbReference type="NCBI Taxonomy" id="652676"/>
    <lineage>
        <taxon>unclassified sequences</taxon>
        <taxon>metagenomes</taxon>
        <taxon>ecological metagenomes</taxon>
    </lineage>
</organism>
<evidence type="ECO:0000256" key="7">
    <source>
        <dbReference type="ARBA" id="ARBA00022692"/>
    </source>
</evidence>
<evidence type="ECO:0000256" key="5">
    <source>
        <dbReference type="ARBA" id="ARBA00022676"/>
    </source>
</evidence>
<evidence type="ECO:0000256" key="17">
    <source>
        <dbReference type="SAM" id="Phobius"/>
    </source>
</evidence>
<name>A0A3B1ADA1_9ZZZZ</name>
<evidence type="ECO:0000256" key="6">
    <source>
        <dbReference type="ARBA" id="ARBA00022679"/>
    </source>
</evidence>
<keyword evidence="5" id="KW-0328">Glycosyltransferase</keyword>
<dbReference type="PROSITE" id="PS00428">
    <property type="entry name" value="FTSW_RODA_SPOVE"/>
    <property type="match status" value="1"/>
</dbReference>
<feature type="transmembrane region" description="Helical" evidence="17">
    <location>
        <begin position="25"/>
        <end position="48"/>
    </location>
</feature>
<accession>A0A3B1ADA1</accession>
<evidence type="ECO:0000256" key="1">
    <source>
        <dbReference type="ARBA" id="ARBA00004651"/>
    </source>
</evidence>
<dbReference type="GO" id="GO:0008360">
    <property type="term" value="P:regulation of cell shape"/>
    <property type="evidence" value="ECO:0007669"/>
    <property type="project" value="UniProtKB-KW"/>
</dbReference>
<reference evidence="18" key="1">
    <citation type="submission" date="2018-06" db="EMBL/GenBank/DDBJ databases">
        <authorList>
            <person name="Zhirakovskaya E."/>
        </authorList>
    </citation>
    <scope>NUCLEOTIDE SEQUENCE</scope>
</reference>
<dbReference type="AlphaFoldDB" id="A0A3B1ADA1"/>
<feature type="transmembrane region" description="Helical" evidence="17">
    <location>
        <begin position="90"/>
        <end position="107"/>
    </location>
</feature>
<keyword evidence="7 17" id="KW-0812">Transmembrane</keyword>
<comment type="catalytic activity">
    <reaction evidence="16">
        <text>[GlcNAc-(1-&gt;4)-Mur2Ac(oyl-L-Ala-gamma-D-Glu-L-Lys-D-Ala-D-Ala)](n)-di-trans,octa-cis-undecaprenyl diphosphate + beta-D-GlcNAc-(1-&gt;4)-Mur2Ac(oyl-L-Ala-gamma-D-Glu-L-Lys-D-Ala-D-Ala)-di-trans,octa-cis-undecaprenyl diphosphate = [GlcNAc-(1-&gt;4)-Mur2Ac(oyl-L-Ala-gamma-D-Glu-L-Lys-D-Ala-D-Ala)](n+1)-di-trans,octa-cis-undecaprenyl diphosphate + di-trans,octa-cis-undecaprenyl diphosphate + H(+)</text>
        <dbReference type="Rhea" id="RHEA:23708"/>
        <dbReference type="Rhea" id="RHEA-COMP:9602"/>
        <dbReference type="Rhea" id="RHEA-COMP:9603"/>
        <dbReference type="ChEBI" id="CHEBI:15378"/>
        <dbReference type="ChEBI" id="CHEBI:58405"/>
        <dbReference type="ChEBI" id="CHEBI:60033"/>
        <dbReference type="ChEBI" id="CHEBI:78435"/>
        <dbReference type="EC" id="2.4.99.28"/>
    </reaction>
</comment>
<feature type="transmembrane region" description="Helical" evidence="17">
    <location>
        <begin position="60"/>
        <end position="78"/>
    </location>
</feature>
<evidence type="ECO:0000256" key="3">
    <source>
        <dbReference type="ARBA" id="ARBA00022475"/>
    </source>
</evidence>
<evidence type="ECO:0000256" key="12">
    <source>
        <dbReference type="ARBA" id="ARBA00023306"/>
    </source>
</evidence>
<evidence type="ECO:0000256" key="10">
    <source>
        <dbReference type="ARBA" id="ARBA00022989"/>
    </source>
</evidence>
<comment type="pathway">
    <text evidence="2">Cell wall biogenesis; peptidoglycan biosynthesis.</text>
</comment>
<evidence type="ECO:0000256" key="13">
    <source>
        <dbReference type="ARBA" id="ARBA00023316"/>
    </source>
</evidence>
<feature type="transmembrane region" description="Helical" evidence="17">
    <location>
        <begin position="155"/>
        <end position="172"/>
    </location>
</feature>
<dbReference type="GO" id="GO:0005886">
    <property type="term" value="C:plasma membrane"/>
    <property type="evidence" value="ECO:0007669"/>
    <property type="project" value="UniProtKB-SubCell"/>
</dbReference>
<sequence length="410" mass="44746">MNVRVIPVLRPLSDARRGRFVLDPWLLGAVFALLALGLVMVTSASISIAERQTGQPFYYLWRQAVFVTIGLLIGALVLRTRLVYWERLGPVLLLFGLVLLVAVLGLGREINGSTRWLGLGLFNLQPSELMKLFIVIYLAGYLVRRGEEVRRSVKGFLKPMLLVGLIGGLLLAEPDFGAAAVITATVLGLMFLGGVRLWQFGVLFAGTLGAAAALVLTTPYRMARMTSFADPWADPFDSGFQLTQALIAFGRGEWWGVGLGGSVQKLFYLPEAHTDFLFAVLAEELGLMGVLVVVGLFALLVWRAFVIGHRAQQMGSNFAAYLSYGLGLWLGIQAFINLGVNMGVLPTKGLTLPLMSYGGSSIVVTCMACALLLRVSHEHSLQEPPPARRVARQSEQKHTPILKRARRVNA</sequence>
<dbReference type="EMBL" id="UOFU01000242">
    <property type="protein sequence ID" value="VAX01852.1"/>
    <property type="molecule type" value="Genomic_DNA"/>
</dbReference>
<evidence type="ECO:0000313" key="18">
    <source>
        <dbReference type="EMBL" id="VAX01852.1"/>
    </source>
</evidence>
<evidence type="ECO:0000256" key="11">
    <source>
        <dbReference type="ARBA" id="ARBA00023136"/>
    </source>
</evidence>
<keyword evidence="4 18" id="KW-0132">Cell division</keyword>
<feature type="transmembrane region" description="Helical" evidence="17">
    <location>
        <begin position="352"/>
        <end position="373"/>
    </location>
</feature>
<keyword evidence="13" id="KW-0961">Cell wall biogenesis/degradation</keyword>
<dbReference type="GO" id="GO:0032153">
    <property type="term" value="C:cell division site"/>
    <property type="evidence" value="ECO:0007669"/>
    <property type="project" value="TreeGrafter"/>
</dbReference>
<feature type="transmembrane region" description="Helical" evidence="17">
    <location>
        <begin position="202"/>
        <end position="222"/>
    </location>
</feature>
<dbReference type="GO" id="GO:0071555">
    <property type="term" value="P:cell wall organization"/>
    <property type="evidence" value="ECO:0007669"/>
    <property type="project" value="UniProtKB-KW"/>
</dbReference>
<comment type="subcellular location">
    <subcellularLocation>
        <location evidence="1">Cell membrane</location>
        <topology evidence="1">Multi-pass membrane protein</topology>
    </subcellularLocation>
</comment>
<proteinExistence type="inferred from homology"/>
<feature type="transmembrane region" description="Helical" evidence="17">
    <location>
        <begin position="127"/>
        <end position="143"/>
    </location>
</feature>
<evidence type="ECO:0000256" key="4">
    <source>
        <dbReference type="ARBA" id="ARBA00022618"/>
    </source>
</evidence>
<dbReference type="InterPro" id="IPR018365">
    <property type="entry name" value="Cell_cycle_FtsW-rel_CS"/>
</dbReference>
<keyword evidence="12" id="KW-0131">Cell cycle</keyword>
<keyword evidence="6" id="KW-0808">Transferase</keyword>
<gene>
    <name evidence="18" type="ORF">MNBD_GAMMA20-362</name>
</gene>
<dbReference type="InterPro" id="IPR013437">
    <property type="entry name" value="FtsW"/>
</dbReference>
<dbReference type="InterPro" id="IPR001182">
    <property type="entry name" value="FtsW/RodA"/>
</dbReference>
<feature type="transmembrane region" description="Helical" evidence="17">
    <location>
        <begin position="285"/>
        <end position="306"/>
    </location>
</feature>
<evidence type="ECO:0000256" key="2">
    <source>
        <dbReference type="ARBA" id="ARBA00004752"/>
    </source>
</evidence>
<keyword evidence="9" id="KW-0573">Peptidoglycan synthesis</keyword>
<evidence type="ECO:0000256" key="8">
    <source>
        <dbReference type="ARBA" id="ARBA00022960"/>
    </source>
</evidence>
<evidence type="ECO:0000256" key="9">
    <source>
        <dbReference type="ARBA" id="ARBA00022984"/>
    </source>
</evidence>
<protein>
    <recommendedName>
        <fullName evidence="15">peptidoglycan glycosyltransferase</fullName>
        <ecNumber evidence="15">2.4.99.28</ecNumber>
    </recommendedName>
    <alternativeName>
        <fullName evidence="14">Peptidoglycan polymerase</fullName>
    </alternativeName>
</protein>
<dbReference type="GO" id="GO:0009252">
    <property type="term" value="P:peptidoglycan biosynthetic process"/>
    <property type="evidence" value="ECO:0007669"/>
    <property type="project" value="UniProtKB-KW"/>
</dbReference>
<keyword evidence="10 17" id="KW-1133">Transmembrane helix</keyword>
<feature type="transmembrane region" description="Helical" evidence="17">
    <location>
        <begin position="318"/>
        <end position="340"/>
    </location>
</feature>
<evidence type="ECO:0000256" key="14">
    <source>
        <dbReference type="ARBA" id="ARBA00032370"/>
    </source>
</evidence>
<evidence type="ECO:0000256" key="15">
    <source>
        <dbReference type="ARBA" id="ARBA00044770"/>
    </source>
</evidence>
<feature type="transmembrane region" description="Helical" evidence="17">
    <location>
        <begin position="178"/>
        <end position="195"/>
    </location>
</feature>
<dbReference type="GO" id="GO:0015648">
    <property type="term" value="F:lipid-linked peptidoglycan transporter activity"/>
    <property type="evidence" value="ECO:0007669"/>
    <property type="project" value="TreeGrafter"/>
</dbReference>
<dbReference type="Pfam" id="PF01098">
    <property type="entry name" value="FTSW_RODA_SPOVE"/>
    <property type="match status" value="1"/>
</dbReference>